<keyword evidence="2 3" id="KW-0067">ATP-binding</keyword>
<proteinExistence type="inferred from homology"/>
<keyword evidence="3" id="KW-0347">Helicase</keyword>
<dbReference type="InterPro" id="IPR050534">
    <property type="entry name" value="Coronavir_polyprotein_1ab"/>
</dbReference>
<dbReference type="EMBL" id="JAGGLL010000006">
    <property type="protein sequence ID" value="MBP2021336.1"/>
    <property type="molecule type" value="Genomic_DNA"/>
</dbReference>
<dbReference type="CDD" id="cd18809">
    <property type="entry name" value="SF1_C_RecD"/>
    <property type="match status" value="1"/>
</dbReference>
<dbReference type="SUPFAM" id="SSF52540">
    <property type="entry name" value="P-loop containing nucleoside triphosphate hydrolases"/>
    <property type="match status" value="1"/>
</dbReference>
<gene>
    <name evidence="3" type="primary">recD2</name>
    <name evidence="5" type="ORF">J2Z44_001127</name>
</gene>
<dbReference type="SMART" id="SM00382">
    <property type="entry name" value="AAA"/>
    <property type="match status" value="1"/>
</dbReference>
<dbReference type="GO" id="GO:0008854">
    <property type="term" value="F:exodeoxyribonuclease V activity"/>
    <property type="evidence" value="ECO:0007669"/>
    <property type="project" value="UniProtKB-EC"/>
</dbReference>
<dbReference type="Gene3D" id="1.10.10.2220">
    <property type="match status" value="1"/>
</dbReference>
<protein>
    <recommendedName>
        <fullName evidence="3">ATP-dependent RecD2 DNA helicase</fullName>
        <ecNumber evidence="3">5.6.2.3</ecNumber>
    </recommendedName>
    <alternativeName>
        <fullName evidence="3">DNA 5'-3' helicase subunit RecD2</fullName>
    </alternativeName>
</protein>
<dbReference type="InterPro" id="IPR041451">
    <property type="entry name" value="RecD2_SH13"/>
</dbReference>
<comment type="catalytic activity">
    <reaction evidence="3">
        <text>ATP + H2O = ADP + phosphate + H(+)</text>
        <dbReference type="Rhea" id="RHEA:13065"/>
        <dbReference type="ChEBI" id="CHEBI:15377"/>
        <dbReference type="ChEBI" id="CHEBI:15378"/>
        <dbReference type="ChEBI" id="CHEBI:30616"/>
        <dbReference type="ChEBI" id="CHEBI:43474"/>
        <dbReference type="ChEBI" id="CHEBI:456216"/>
        <dbReference type="EC" id="5.6.2.3"/>
    </reaction>
</comment>
<dbReference type="InterPro" id="IPR003593">
    <property type="entry name" value="AAA+_ATPase"/>
</dbReference>
<comment type="caution">
    <text evidence="5">The sequence shown here is derived from an EMBL/GenBank/DDBJ whole genome shotgun (WGS) entry which is preliminary data.</text>
</comment>
<dbReference type="InterPro" id="IPR027785">
    <property type="entry name" value="UvrD-like_helicase_C"/>
</dbReference>
<dbReference type="PANTHER" id="PTHR43788:SF6">
    <property type="entry name" value="DNA HELICASE B"/>
    <property type="match status" value="1"/>
</dbReference>
<keyword evidence="3 5" id="KW-0378">Hydrolase</keyword>
<evidence type="ECO:0000256" key="2">
    <source>
        <dbReference type="ARBA" id="ARBA00022840"/>
    </source>
</evidence>
<dbReference type="InterPro" id="IPR029493">
    <property type="entry name" value="RecD2-like_HHH"/>
</dbReference>
<keyword evidence="6" id="KW-1185">Reference proteome</keyword>
<evidence type="ECO:0000313" key="6">
    <source>
        <dbReference type="Proteomes" id="UP001519308"/>
    </source>
</evidence>
<dbReference type="Pfam" id="PF23139">
    <property type="entry name" value="OB_YrrC"/>
    <property type="match status" value="1"/>
</dbReference>
<reference evidence="5 6" key="1">
    <citation type="submission" date="2021-03" db="EMBL/GenBank/DDBJ databases">
        <title>Genomic Encyclopedia of Type Strains, Phase IV (KMG-IV): sequencing the most valuable type-strain genomes for metagenomic binning, comparative biology and taxonomic classification.</title>
        <authorList>
            <person name="Goeker M."/>
        </authorList>
    </citation>
    <scope>NUCLEOTIDE SEQUENCE [LARGE SCALE GENOMIC DNA]</scope>
    <source>
        <strain evidence="5 6">DSM 28650</strain>
    </source>
</reference>
<dbReference type="Pfam" id="PF18335">
    <property type="entry name" value="SH3_13"/>
    <property type="match status" value="1"/>
</dbReference>
<dbReference type="Pfam" id="PF14490">
    <property type="entry name" value="HHH_RecD2"/>
    <property type="match status" value="1"/>
</dbReference>
<keyword evidence="3" id="KW-0413">Isomerase</keyword>
<organism evidence="5 6">
    <name type="scientific">Clostridium punense</name>
    <dbReference type="NCBI Taxonomy" id="1054297"/>
    <lineage>
        <taxon>Bacteria</taxon>
        <taxon>Bacillati</taxon>
        <taxon>Bacillota</taxon>
        <taxon>Clostridia</taxon>
        <taxon>Eubacteriales</taxon>
        <taxon>Clostridiaceae</taxon>
        <taxon>Clostridium</taxon>
    </lineage>
</organism>
<dbReference type="Pfam" id="PF13538">
    <property type="entry name" value="UvrD_C_2"/>
    <property type="match status" value="1"/>
</dbReference>
<dbReference type="Pfam" id="PF14520">
    <property type="entry name" value="HHH_5"/>
    <property type="match status" value="1"/>
</dbReference>
<keyword evidence="1 3" id="KW-0547">Nucleotide-binding</keyword>
<dbReference type="CDD" id="cd17933">
    <property type="entry name" value="DEXSc_RecD-like"/>
    <property type="match status" value="1"/>
</dbReference>
<dbReference type="PANTHER" id="PTHR43788">
    <property type="entry name" value="DNA2/NAM7 HELICASE FAMILY MEMBER"/>
    <property type="match status" value="1"/>
</dbReference>
<sequence>MPTVQGVINSIIFKNDENGYTIAKVNSGNNAITIVGTLPYIVEGQEYNITGEWVNHAKFGEQLKVTVIEEIVPTSKAGIEKYLASGVISGIGPITAKKIVDFFGERSLEVLDNNIERLNEIKGIGSKKIELIMRSYSSQREVRGIIMFFQGFGITPNGAMKIYKRFGGNSINVVKDNPYILTETITGIGFKAADNIARHLGIDKNSTFRIKSGIKYIINEFCAIGNTYMPMDKLIAKGKEILEVEEEALNSSIYEAVIEGKLKVEDIEGSKGVFTIPFLYAELGVTKQIVTLAAAHYDEMDINAEEEIRDFEVKNNITLAISQKEAVKGAVNNGIEVITGGPGTGKTTIINCIVDIFEGAGKRVFMAAPTGRAAKRMSEATGREAKTIHRMLELGAGEEDVELYRSEEAPLECDVLILDEASMIDINLMNNLLNAIAVGTRLIIVGDVDQLPSVGPGNVLRDIIESQAVKVVRLNEIFRQGRESMIVVNAHLINEGKMPMLNKKNGDFYFIESGEGEVILEEIVSLINKRLPKFNKKWNKMEHIQILSPMKKGIVGVDNLNKELQDILNPKIKGKAEKLFKDTIFRVGDKVMQTKNNYNMKWTRYSHGKEEGIGIFNGDIGYIIDINEEEDKVVVNFEDDKTVEYEDMYLEELTLSYAITIHKSQGSEFPVIIMPMFMGPPLLMNRNLLYTGITRAKQLVVLVGSPKAIQFMKDNDRSFERFSGLKWRIKQIFEA</sequence>
<accession>A0ABS4K243</accession>
<dbReference type="Gene3D" id="2.30.30.940">
    <property type="match status" value="1"/>
</dbReference>
<evidence type="ECO:0000256" key="3">
    <source>
        <dbReference type="HAMAP-Rule" id="MF_01488"/>
    </source>
</evidence>
<dbReference type="InterPro" id="IPR006345">
    <property type="entry name" value="RecD2"/>
</dbReference>
<dbReference type="NCBIfam" id="TIGR01448">
    <property type="entry name" value="recD_rel"/>
    <property type="match status" value="1"/>
</dbReference>
<keyword evidence="3" id="KW-0238">DNA-binding</keyword>
<dbReference type="Gene3D" id="1.10.150.20">
    <property type="entry name" value="5' to 3' exonuclease, C-terminal subdomain"/>
    <property type="match status" value="1"/>
</dbReference>
<dbReference type="HAMAP" id="MF_01488">
    <property type="entry name" value="RecD2"/>
    <property type="match status" value="1"/>
</dbReference>
<comment type="similarity">
    <text evidence="3">Belongs to the RecD family. RecD2 subfamily.</text>
</comment>
<dbReference type="Proteomes" id="UP001519308">
    <property type="component" value="Unassembled WGS sequence"/>
</dbReference>
<evidence type="ECO:0000313" key="5">
    <source>
        <dbReference type="EMBL" id="MBP2021336.1"/>
    </source>
</evidence>
<comment type="function">
    <text evidence="3">DNA-dependent ATPase and ATP-dependent 5'-3' DNA helicase. Has no activity on blunt DNA or DNA with 3'-overhangs, requires at least 10 bases of 5'-ssDNA for helicase activity.</text>
</comment>
<dbReference type="RefSeq" id="WP_021284866.1">
    <property type="nucleotide sequence ID" value="NZ_JAGGLL010000006.1"/>
</dbReference>
<feature type="binding site" evidence="3">
    <location>
        <begin position="343"/>
        <end position="347"/>
    </location>
    <ligand>
        <name>ATP</name>
        <dbReference type="ChEBI" id="CHEBI:30616"/>
    </ligand>
</feature>
<dbReference type="EC" id="5.6.2.3" evidence="3"/>
<feature type="domain" description="AAA+ ATPase" evidence="4">
    <location>
        <begin position="332"/>
        <end position="475"/>
    </location>
</feature>
<dbReference type="InterPro" id="IPR055446">
    <property type="entry name" value="RecD2_N_OB"/>
</dbReference>
<dbReference type="InterPro" id="IPR010994">
    <property type="entry name" value="RuvA_2-like"/>
</dbReference>
<dbReference type="Gene3D" id="3.40.50.300">
    <property type="entry name" value="P-loop containing nucleotide triphosphate hydrolases"/>
    <property type="match status" value="2"/>
</dbReference>
<dbReference type="InterPro" id="IPR027417">
    <property type="entry name" value="P-loop_NTPase"/>
</dbReference>
<evidence type="ECO:0000259" key="4">
    <source>
        <dbReference type="SMART" id="SM00382"/>
    </source>
</evidence>
<name>A0ABS4K243_9CLOT</name>
<evidence type="ECO:0000256" key="1">
    <source>
        <dbReference type="ARBA" id="ARBA00022741"/>
    </source>
</evidence>
<dbReference type="Pfam" id="PF13245">
    <property type="entry name" value="AAA_19"/>
    <property type="match status" value="1"/>
</dbReference>
<dbReference type="SUPFAM" id="SSF47781">
    <property type="entry name" value="RuvA domain 2-like"/>
    <property type="match status" value="1"/>
</dbReference>